<evidence type="ECO:0000259" key="13">
    <source>
        <dbReference type="PROSITE" id="PS50950"/>
    </source>
</evidence>
<evidence type="ECO:0000256" key="7">
    <source>
        <dbReference type="ARBA" id="ARBA00023054"/>
    </source>
</evidence>
<protein>
    <submittedName>
        <fullName evidence="14">THAP domaincontaining protein 6like [Xiphosphorus maculatus]</fullName>
    </submittedName>
</protein>
<dbReference type="AlphaFoldDB" id="A0A0K2UVC2"/>
<proteinExistence type="inferred from homology"/>
<evidence type="ECO:0000256" key="1">
    <source>
        <dbReference type="ARBA" id="ARBA00004642"/>
    </source>
</evidence>
<evidence type="ECO:0000256" key="10">
    <source>
        <dbReference type="ARBA" id="ARBA00023242"/>
    </source>
</evidence>
<keyword evidence="4 12" id="KW-0863">Zinc-finger</keyword>
<dbReference type="PANTHER" id="PTHR46600">
    <property type="entry name" value="THAP DOMAIN-CONTAINING"/>
    <property type="match status" value="1"/>
</dbReference>
<dbReference type="GO" id="GO:0043565">
    <property type="term" value="F:sequence-specific DNA binding"/>
    <property type="evidence" value="ECO:0007669"/>
    <property type="project" value="InterPro"/>
</dbReference>
<evidence type="ECO:0000256" key="3">
    <source>
        <dbReference type="ARBA" id="ARBA00022723"/>
    </source>
</evidence>
<evidence type="ECO:0000256" key="6">
    <source>
        <dbReference type="ARBA" id="ARBA00023015"/>
    </source>
</evidence>
<evidence type="ECO:0000256" key="8">
    <source>
        <dbReference type="ARBA" id="ARBA00023125"/>
    </source>
</evidence>
<keyword evidence="11" id="KW-0131">Cell cycle</keyword>
<dbReference type="OrthoDB" id="6496718at2759"/>
<dbReference type="SMART" id="SM00980">
    <property type="entry name" value="THAP"/>
    <property type="match status" value="1"/>
</dbReference>
<reference evidence="14" key="1">
    <citation type="submission" date="2014-05" db="EMBL/GenBank/DDBJ databases">
        <authorList>
            <person name="Chronopoulou M."/>
        </authorList>
    </citation>
    <scope>NUCLEOTIDE SEQUENCE</scope>
    <source>
        <tissue evidence="14">Whole organism</tissue>
    </source>
</reference>
<evidence type="ECO:0000313" key="14">
    <source>
        <dbReference type="EMBL" id="CDW42194.1"/>
    </source>
</evidence>
<name>A0A0K2UVC2_LEPSM</name>
<keyword evidence="7" id="KW-0175">Coiled coil</keyword>
<keyword evidence="9" id="KW-0804">Transcription</keyword>
<evidence type="ECO:0000256" key="12">
    <source>
        <dbReference type="PROSITE-ProRule" id="PRU00309"/>
    </source>
</evidence>
<dbReference type="Gene3D" id="6.20.210.20">
    <property type="entry name" value="THAP domain"/>
    <property type="match status" value="1"/>
</dbReference>
<keyword evidence="5" id="KW-0862">Zinc</keyword>
<organism evidence="14">
    <name type="scientific">Lepeophtheirus salmonis</name>
    <name type="common">Salmon louse</name>
    <name type="synonym">Caligus salmonis</name>
    <dbReference type="NCBI Taxonomy" id="72036"/>
    <lineage>
        <taxon>Eukaryota</taxon>
        <taxon>Metazoa</taxon>
        <taxon>Ecdysozoa</taxon>
        <taxon>Arthropoda</taxon>
        <taxon>Crustacea</taxon>
        <taxon>Multicrustacea</taxon>
        <taxon>Hexanauplia</taxon>
        <taxon>Copepoda</taxon>
        <taxon>Siphonostomatoida</taxon>
        <taxon>Caligidae</taxon>
        <taxon>Lepeophtheirus</taxon>
    </lineage>
</organism>
<keyword evidence="10" id="KW-0539">Nucleus</keyword>
<accession>A0A0K2UVC2</accession>
<dbReference type="GO" id="GO:0008270">
    <property type="term" value="F:zinc ion binding"/>
    <property type="evidence" value="ECO:0007669"/>
    <property type="project" value="UniProtKB-KW"/>
</dbReference>
<comment type="similarity">
    <text evidence="2">Belongs to the THAP1 family.</text>
</comment>
<dbReference type="PROSITE" id="PS50950">
    <property type="entry name" value="ZF_THAP"/>
    <property type="match status" value="1"/>
</dbReference>
<dbReference type="PANTHER" id="PTHR46600:SF1">
    <property type="entry name" value="THAP DOMAIN-CONTAINING PROTEIN 1"/>
    <property type="match status" value="1"/>
</dbReference>
<keyword evidence="8 12" id="KW-0238">DNA-binding</keyword>
<evidence type="ECO:0000256" key="4">
    <source>
        <dbReference type="ARBA" id="ARBA00022771"/>
    </source>
</evidence>
<dbReference type="GO" id="GO:0005654">
    <property type="term" value="C:nucleoplasm"/>
    <property type="evidence" value="ECO:0007669"/>
    <property type="project" value="UniProtKB-SubCell"/>
</dbReference>
<dbReference type="SUPFAM" id="SSF57716">
    <property type="entry name" value="Glucocorticoid receptor-like (DNA-binding domain)"/>
    <property type="match status" value="1"/>
</dbReference>
<dbReference type="Pfam" id="PF05485">
    <property type="entry name" value="THAP"/>
    <property type="match status" value="1"/>
</dbReference>
<evidence type="ECO:0000256" key="11">
    <source>
        <dbReference type="ARBA" id="ARBA00023306"/>
    </source>
</evidence>
<comment type="subcellular location">
    <subcellularLocation>
        <location evidence="1">Nucleus</location>
        <location evidence="1">Nucleoplasm</location>
    </subcellularLocation>
</comment>
<dbReference type="InterPro" id="IPR026516">
    <property type="entry name" value="THAP1/10"/>
</dbReference>
<dbReference type="EMBL" id="HACA01024833">
    <property type="protein sequence ID" value="CDW42194.1"/>
    <property type="molecule type" value="Transcribed_RNA"/>
</dbReference>
<feature type="domain" description="THAP-type" evidence="13">
    <location>
        <begin position="1"/>
        <end position="101"/>
    </location>
</feature>
<sequence length="241" mass="28123">MPACIAFNCTSRTPAFSRSPEHDFGSKSLKKCELSRNKVKISFFPFPKNPALLKRWIVNCRRQDWKPTKWSRICSKHFKDSDIIKHKVKCTLVDGAVPSIFDFPMHLKKVESHRRILKRRTYEEDSTIKRNSDDMIEKRSIVNIVIDHTYALPSTMESLGEVTKRVNIVIDHTYALPSTMETLGEVTKRAKRYIMILSEKNELLSTHLKALKIKNKIICQSKRRLQKRITNAKDLCRHLTK</sequence>
<dbReference type="InterPro" id="IPR006612">
    <property type="entry name" value="THAP_Znf"/>
</dbReference>
<evidence type="ECO:0000256" key="2">
    <source>
        <dbReference type="ARBA" id="ARBA00006177"/>
    </source>
</evidence>
<dbReference type="SMART" id="SM00692">
    <property type="entry name" value="DM3"/>
    <property type="match status" value="1"/>
</dbReference>
<evidence type="ECO:0000256" key="5">
    <source>
        <dbReference type="ARBA" id="ARBA00022833"/>
    </source>
</evidence>
<keyword evidence="6" id="KW-0805">Transcription regulation</keyword>
<dbReference type="InterPro" id="IPR038441">
    <property type="entry name" value="THAP_Znf_sf"/>
</dbReference>
<evidence type="ECO:0000256" key="9">
    <source>
        <dbReference type="ARBA" id="ARBA00023163"/>
    </source>
</evidence>
<keyword evidence="3" id="KW-0479">Metal-binding</keyword>